<dbReference type="NCBIfam" id="TIGR03522">
    <property type="entry name" value="GldA_ABC_ATP"/>
    <property type="match status" value="1"/>
</dbReference>
<dbReference type="OrthoDB" id="9780828at2"/>
<evidence type="ECO:0000256" key="2">
    <source>
        <dbReference type="ARBA" id="ARBA00022448"/>
    </source>
</evidence>
<dbReference type="InterPro" id="IPR003439">
    <property type="entry name" value="ABC_transporter-like_ATP-bd"/>
</dbReference>
<dbReference type="Proteomes" id="UP000240357">
    <property type="component" value="Unassembled WGS sequence"/>
</dbReference>
<dbReference type="SUPFAM" id="SSF52540">
    <property type="entry name" value="P-loop containing nucleoside triphosphate hydrolases"/>
    <property type="match status" value="1"/>
</dbReference>
<keyword evidence="7" id="KW-1185">Reference proteome</keyword>
<dbReference type="InterPro" id="IPR019864">
    <property type="entry name" value="Motility-assoc_ABC_GldA"/>
</dbReference>
<keyword evidence="2" id="KW-0813">Transport</keyword>
<keyword evidence="3" id="KW-0547">Nucleotide-binding</keyword>
<reference evidence="6 7" key="1">
    <citation type="submission" date="2018-03" db="EMBL/GenBank/DDBJ databases">
        <title>Adhaeribacter sp. HMF7605 Genome sequencing and assembly.</title>
        <authorList>
            <person name="Kang H."/>
            <person name="Kang J."/>
            <person name="Cha I."/>
            <person name="Kim H."/>
            <person name="Joh K."/>
        </authorList>
    </citation>
    <scope>NUCLEOTIDE SEQUENCE [LARGE SCALE GENOMIC DNA]</scope>
    <source>
        <strain evidence="6 7">HMF7605</strain>
    </source>
</reference>
<keyword evidence="4 6" id="KW-0067">ATP-binding</keyword>
<evidence type="ECO:0000313" key="6">
    <source>
        <dbReference type="EMBL" id="PSR52427.1"/>
    </source>
</evidence>
<comment type="caution">
    <text evidence="6">The sequence shown here is derived from an EMBL/GenBank/DDBJ whole genome shotgun (WGS) entry which is preliminary data.</text>
</comment>
<evidence type="ECO:0000256" key="4">
    <source>
        <dbReference type="ARBA" id="ARBA00022840"/>
    </source>
</evidence>
<dbReference type="InterPro" id="IPR027417">
    <property type="entry name" value="P-loop_NTPase"/>
</dbReference>
<accession>A0A2T2YA90</accession>
<dbReference type="RefSeq" id="WP_106926038.1">
    <property type="nucleotide sequence ID" value="NZ_PYFT01000001.1"/>
</dbReference>
<dbReference type="GO" id="GO:0005524">
    <property type="term" value="F:ATP binding"/>
    <property type="evidence" value="ECO:0007669"/>
    <property type="project" value="UniProtKB-KW"/>
</dbReference>
<name>A0A2T2YA90_9BACT</name>
<dbReference type="PANTHER" id="PTHR43335">
    <property type="entry name" value="ABC TRANSPORTER, ATP-BINDING PROTEIN"/>
    <property type="match status" value="1"/>
</dbReference>
<dbReference type="Pfam" id="PF00005">
    <property type="entry name" value="ABC_tran"/>
    <property type="match status" value="1"/>
</dbReference>
<comment type="similarity">
    <text evidence="1">Belongs to the ABC transporter superfamily.</text>
</comment>
<protein>
    <submittedName>
        <fullName evidence="6">Gliding motility-associated ABC transporter ATP-binding subunit GldA</fullName>
    </submittedName>
</protein>
<dbReference type="GO" id="GO:0016887">
    <property type="term" value="F:ATP hydrolysis activity"/>
    <property type="evidence" value="ECO:0007669"/>
    <property type="project" value="InterPro"/>
</dbReference>
<dbReference type="SMART" id="SM00382">
    <property type="entry name" value="AAA"/>
    <property type="match status" value="1"/>
</dbReference>
<evidence type="ECO:0000313" key="7">
    <source>
        <dbReference type="Proteomes" id="UP000240357"/>
    </source>
</evidence>
<dbReference type="EMBL" id="PYFT01000001">
    <property type="protein sequence ID" value="PSR52427.1"/>
    <property type="molecule type" value="Genomic_DNA"/>
</dbReference>
<sequence length="303" mass="33659">MSVEVKNLTKLFGAQRAVDNISFTVSPGQVLGFLGPNGAGKSTTMKIATGYLPPSSGTITINGFDVQEAPLEVRRHVGYLPEHNPLYLDMYVSEYLVFIGQLYGLKRGELNNRVQQMIALCGLTVERHKKIGSLSKGYRQRVGLAQALLHDPQVLILDEPTTGLDPNQITEIRALIKKVGQEKTVLFSTHIMQEVSAICDRVVIINKGKVVADSAVSRLNNLNQEEIITIAEFESPIEVSFLQQIPGIQEVEQMVNFTYRLKSPKKADVRSAVFALAAEHKWSLIGLRQEEQSLEKIFQSLTK</sequence>
<feature type="domain" description="ABC transporter" evidence="5">
    <location>
        <begin position="3"/>
        <end position="232"/>
    </location>
</feature>
<gene>
    <name evidence="6" type="primary">gldA</name>
    <name evidence="6" type="ORF">AHMF7605_02250</name>
</gene>
<organism evidence="6 7">
    <name type="scientific">Adhaeribacter arboris</name>
    <dbReference type="NCBI Taxonomy" id="2072846"/>
    <lineage>
        <taxon>Bacteria</taxon>
        <taxon>Pseudomonadati</taxon>
        <taxon>Bacteroidota</taxon>
        <taxon>Cytophagia</taxon>
        <taxon>Cytophagales</taxon>
        <taxon>Hymenobacteraceae</taxon>
        <taxon>Adhaeribacter</taxon>
    </lineage>
</organism>
<dbReference type="PROSITE" id="PS50893">
    <property type="entry name" value="ABC_TRANSPORTER_2"/>
    <property type="match status" value="1"/>
</dbReference>
<dbReference type="CDD" id="cd03230">
    <property type="entry name" value="ABC_DR_subfamily_A"/>
    <property type="match status" value="1"/>
</dbReference>
<evidence type="ECO:0000259" key="5">
    <source>
        <dbReference type="PROSITE" id="PS50893"/>
    </source>
</evidence>
<evidence type="ECO:0000256" key="3">
    <source>
        <dbReference type="ARBA" id="ARBA00022741"/>
    </source>
</evidence>
<proteinExistence type="inferred from homology"/>
<evidence type="ECO:0000256" key="1">
    <source>
        <dbReference type="ARBA" id="ARBA00005417"/>
    </source>
</evidence>
<dbReference type="AlphaFoldDB" id="A0A2T2YA90"/>
<dbReference type="Gene3D" id="3.40.50.300">
    <property type="entry name" value="P-loop containing nucleotide triphosphate hydrolases"/>
    <property type="match status" value="1"/>
</dbReference>
<dbReference type="PANTHER" id="PTHR43335:SF4">
    <property type="entry name" value="ABC TRANSPORTER, ATP-BINDING PROTEIN"/>
    <property type="match status" value="1"/>
</dbReference>
<dbReference type="InterPro" id="IPR003593">
    <property type="entry name" value="AAA+_ATPase"/>
</dbReference>